<feature type="chain" id="PRO_5046094098" evidence="1">
    <location>
        <begin position="20"/>
        <end position="944"/>
    </location>
</feature>
<keyword evidence="1" id="KW-0732">Signal</keyword>
<dbReference type="Pfam" id="PF23334">
    <property type="entry name" value="VWC2L_2nd"/>
    <property type="match status" value="6"/>
</dbReference>
<dbReference type="PANTHER" id="PTHR15256:SF6">
    <property type="entry name" value="INTEGRAL MEMBRANE PROTEIN DGCR2_IDD"/>
    <property type="match status" value="1"/>
</dbReference>
<feature type="domain" description="VWFC" evidence="2">
    <location>
        <begin position="538"/>
        <end position="602"/>
    </location>
</feature>
<keyword evidence="4" id="KW-1185">Reference proteome</keyword>
<feature type="domain" description="VWFC" evidence="2">
    <location>
        <begin position="618"/>
        <end position="680"/>
    </location>
</feature>
<feature type="domain" description="VWFC" evidence="2">
    <location>
        <begin position="170"/>
        <end position="235"/>
    </location>
</feature>
<dbReference type="InterPro" id="IPR001007">
    <property type="entry name" value="VWF_dom"/>
</dbReference>
<dbReference type="PROSITE" id="PS50184">
    <property type="entry name" value="VWFC_2"/>
    <property type="match status" value="7"/>
</dbReference>
<feature type="domain" description="VWFC" evidence="2">
    <location>
        <begin position="314"/>
        <end position="376"/>
    </location>
</feature>
<feature type="signal peptide" evidence="1">
    <location>
        <begin position="1"/>
        <end position="19"/>
    </location>
</feature>
<dbReference type="PROSITE" id="PS01208">
    <property type="entry name" value="VWFC_1"/>
    <property type="match status" value="5"/>
</dbReference>
<organism evidence="3 4">
    <name type="scientific">Mya arenaria</name>
    <name type="common">Soft-shell clam</name>
    <dbReference type="NCBI Taxonomy" id="6604"/>
    <lineage>
        <taxon>Eukaryota</taxon>
        <taxon>Metazoa</taxon>
        <taxon>Spiralia</taxon>
        <taxon>Lophotrochozoa</taxon>
        <taxon>Mollusca</taxon>
        <taxon>Bivalvia</taxon>
        <taxon>Autobranchia</taxon>
        <taxon>Heteroconchia</taxon>
        <taxon>Euheterodonta</taxon>
        <taxon>Imparidentia</taxon>
        <taxon>Neoheterodontei</taxon>
        <taxon>Myida</taxon>
        <taxon>Myoidea</taxon>
        <taxon>Myidae</taxon>
        <taxon>Mya</taxon>
    </lineage>
</organism>
<evidence type="ECO:0000259" key="2">
    <source>
        <dbReference type="PROSITE" id="PS50184"/>
    </source>
</evidence>
<dbReference type="Gene3D" id="2.60.40.10">
    <property type="entry name" value="Immunoglobulins"/>
    <property type="match status" value="2"/>
</dbReference>
<dbReference type="InterPro" id="IPR036179">
    <property type="entry name" value="Ig-like_dom_sf"/>
</dbReference>
<protein>
    <submittedName>
        <fullName evidence="3">KCP-like protein</fullName>
    </submittedName>
</protein>
<feature type="domain" description="VWFC" evidence="2">
    <location>
        <begin position="466"/>
        <end position="528"/>
    </location>
</feature>
<dbReference type="SUPFAM" id="SSF48726">
    <property type="entry name" value="Immunoglobulin"/>
    <property type="match status" value="1"/>
</dbReference>
<dbReference type="Proteomes" id="UP001164746">
    <property type="component" value="Chromosome 13"/>
</dbReference>
<reference evidence="3" key="1">
    <citation type="submission" date="2022-11" db="EMBL/GenBank/DDBJ databases">
        <title>Centuries of genome instability and evolution in soft-shell clam transmissible cancer (bioRxiv).</title>
        <authorList>
            <person name="Hart S.F.M."/>
            <person name="Yonemitsu M.A."/>
            <person name="Giersch R.M."/>
            <person name="Beal B.F."/>
            <person name="Arriagada G."/>
            <person name="Davis B.W."/>
            <person name="Ostrander E.A."/>
            <person name="Goff S.P."/>
            <person name="Metzger M.J."/>
        </authorList>
    </citation>
    <scope>NUCLEOTIDE SEQUENCE</scope>
    <source>
        <strain evidence="3">MELC-2E11</strain>
        <tissue evidence="3">Siphon/mantle</tissue>
    </source>
</reference>
<evidence type="ECO:0000256" key="1">
    <source>
        <dbReference type="SAM" id="SignalP"/>
    </source>
</evidence>
<evidence type="ECO:0000313" key="3">
    <source>
        <dbReference type="EMBL" id="WAR23289.1"/>
    </source>
</evidence>
<evidence type="ECO:0000313" key="4">
    <source>
        <dbReference type="Proteomes" id="UP001164746"/>
    </source>
</evidence>
<feature type="domain" description="VWFC" evidence="2">
    <location>
        <begin position="690"/>
        <end position="754"/>
    </location>
</feature>
<dbReference type="SMART" id="SM00409">
    <property type="entry name" value="IG"/>
    <property type="match status" value="1"/>
</dbReference>
<dbReference type="EMBL" id="CP111024">
    <property type="protein sequence ID" value="WAR23289.1"/>
    <property type="molecule type" value="Genomic_DNA"/>
</dbReference>
<dbReference type="InterPro" id="IPR003599">
    <property type="entry name" value="Ig_sub"/>
</dbReference>
<dbReference type="PANTHER" id="PTHR15256">
    <property type="entry name" value="INTEGRAL MEMBRANE PROTEIN DGCR2/IDD"/>
    <property type="match status" value="1"/>
</dbReference>
<dbReference type="SMART" id="SM00214">
    <property type="entry name" value="VWC"/>
    <property type="match status" value="8"/>
</dbReference>
<gene>
    <name evidence="3" type="ORF">MAR_036958</name>
</gene>
<proteinExistence type="predicted"/>
<dbReference type="InterPro" id="IPR013783">
    <property type="entry name" value="Ig-like_fold"/>
</dbReference>
<accession>A0ABY7FQ52</accession>
<sequence>MIVLKCWIIFAIFAATCYAALEITPTSQKVVVGSPVVFSCVSDVPGNYSWLVGDRDAAQEGVEVRQVGKVAVLRINNAQIKRDKRVYTCAVRRPDGSFEEAHTERLKVLSPNRVHPDYPRVAVGIQSGSHLRISDVTAADGGRYTCVAVNNRGNTYGDTANVNVQIEAPTHCKLDDGEMYKFGETRQRPGDPCTTCTCFEGGLIRCRSVGCVPERCPVDFVFAMSNDTCCKGKCVPRPNKLEAVCRDEDNASMSLSDSYTRRSDPCTTCVCSTLGLQCRSMVCRISPCPPGTRLEQDKSVCCSARCVSDASQLEMCLDRDGRTVLHGEVYMPNEDPCFQCQCVHGSEGRCSSAKCAEPTCTNFTRSRDECCKYTCHTPEQIRVPSGYCRDMNGSFTVPNGDVYTPNRTDPCRTCLCEAGSPVLCADSMCDEPPCPNYNLIPGTCCGFVCLDEESEEVGEVEIDLENMCLDRDGRQVAHGDVYMPNEDPCVQCVCEYGSKGRCASVACASPTCKNYTSSRDVCCKYTCHTPEQNRVPSGYCRDMNGSYTVPNGDVYSPNRTDPCRTCLCEAGSPVRCADIMCDAPPCPNYNLIPGTCCGFVCLDEESEEVEEVEIDLENMCLDRDGRQVAHGDVYMPNEDPCVQCVCEYGSKGRCASVACASPTCKNYTSSRDVCCKYTCHTPEQNRVPSGYCRDMNGSYTVSNGDVYTPNRTDPCRTCLCEAGSPVLCADLMCDEPPCLNYRLIPGTCCGFVCLDEESEEVEEVEIDIENTPVDIKDPIQQEMVLGRVYVRQVGPSGLLVQWTVPVQYEEFADQYANFTVYVRENYGQSMHAYSRPYPAYTRNNNLDLTAALGQVFESRGAVKFGRYSLPRGFEPVARSPSVQNKVNIGAFHRVEISKYEEEPCQQMECGLVRFFMYNQEGECANVMSLLFDNDLDLEWAKAHL</sequence>
<dbReference type="InterPro" id="IPR042378">
    <property type="entry name" value="IDD"/>
</dbReference>
<feature type="domain" description="VWFC" evidence="2">
    <location>
        <begin position="386"/>
        <end position="450"/>
    </location>
</feature>
<name>A0ABY7FQ52_MYAAR</name>